<keyword evidence="2" id="KW-0472">Membrane</keyword>
<dbReference type="InParanoid" id="U5DKS8"/>
<dbReference type="EMBL" id="ASSJ01000027">
    <property type="protein sequence ID" value="ERN42296.1"/>
    <property type="molecule type" value="Genomic_DNA"/>
</dbReference>
<evidence type="ECO:0000313" key="4">
    <source>
        <dbReference type="Proteomes" id="UP000016960"/>
    </source>
</evidence>
<comment type="caution">
    <text evidence="3">The sequence shown here is derived from an EMBL/GenBank/DDBJ whole genome shotgun (WGS) entry which is preliminary data.</text>
</comment>
<accession>U5DKS8</accession>
<evidence type="ECO:0000313" key="3">
    <source>
        <dbReference type="EMBL" id="ERN42296.1"/>
    </source>
</evidence>
<feature type="transmembrane region" description="Helical" evidence="2">
    <location>
        <begin position="34"/>
        <end position="54"/>
    </location>
</feature>
<keyword evidence="4" id="KW-1185">Reference proteome</keyword>
<evidence type="ECO:0000256" key="2">
    <source>
        <dbReference type="SAM" id="Phobius"/>
    </source>
</evidence>
<dbReference type="RefSeq" id="WP_022605319.1">
    <property type="nucleotide sequence ID" value="NZ_ASSJ01000027.1"/>
</dbReference>
<dbReference type="SUPFAM" id="SSF103511">
    <property type="entry name" value="Chlorophyll a-b binding protein"/>
    <property type="match status" value="1"/>
</dbReference>
<organism evidence="3 4">
    <name type="scientific">Rubidibacter lacunae KORDI 51-2</name>
    <dbReference type="NCBI Taxonomy" id="582515"/>
    <lineage>
        <taxon>Bacteria</taxon>
        <taxon>Bacillati</taxon>
        <taxon>Cyanobacteriota</taxon>
        <taxon>Cyanophyceae</taxon>
        <taxon>Oscillatoriophycideae</taxon>
        <taxon>Chroococcales</taxon>
        <taxon>Aphanothecaceae</taxon>
        <taxon>Rubidibacter</taxon>
    </lineage>
</organism>
<dbReference type="AlphaFoldDB" id="U5DKS8"/>
<protein>
    <submittedName>
        <fullName evidence="3">Uncharacterized protein</fullName>
    </submittedName>
</protein>
<name>U5DKS8_9CHRO</name>
<keyword evidence="2" id="KW-1133">Transmembrane helix</keyword>
<feature type="region of interest" description="Disordered" evidence="1">
    <location>
        <begin position="1"/>
        <end position="24"/>
    </location>
</feature>
<reference evidence="3 4" key="1">
    <citation type="submission" date="2013-05" db="EMBL/GenBank/DDBJ databases">
        <title>Draft genome sequence of Rubidibacter lacunae KORDI 51-2.</title>
        <authorList>
            <person name="Choi D.H."/>
            <person name="Noh J.H."/>
            <person name="Kwon K.-K."/>
            <person name="Lee J.-H."/>
            <person name="Ryu J.-Y."/>
        </authorList>
    </citation>
    <scope>NUCLEOTIDE SEQUENCE [LARGE SCALE GENOMIC DNA]</scope>
    <source>
        <strain evidence="3 4">KORDI 51-2</strain>
    </source>
</reference>
<dbReference type="STRING" id="582515.KR51_00010230"/>
<sequence length="56" mass="6068">MNDFSEDRLDANSARLEAESETRPRSAIKHAEVWSGRLAMLGVTAILVGIAINANV</sequence>
<dbReference type="Proteomes" id="UP000016960">
    <property type="component" value="Unassembled WGS sequence"/>
</dbReference>
<evidence type="ECO:0000256" key="1">
    <source>
        <dbReference type="SAM" id="MobiDB-lite"/>
    </source>
</evidence>
<gene>
    <name evidence="3" type="ORF">KR51_00010230</name>
</gene>
<keyword evidence="2" id="KW-0812">Transmembrane</keyword>
<proteinExistence type="predicted"/>